<organism evidence="1 2">
    <name type="scientific">Brucella pseudogrignonensis</name>
    <dbReference type="NCBI Taxonomy" id="419475"/>
    <lineage>
        <taxon>Bacteria</taxon>
        <taxon>Pseudomonadati</taxon>
        <taxon>Pseudomonadota</taxon>
        <taxon>Alphaproteobacteria</taxon>
        <taxon>Hyphomicrobiales</taxon>
        <taxon>Brucellaceae</taxon>
        <taxon>Brucella/Ochrobactrum group</taxon>
        <taxon>Brucella</taxon>
    </lineage>
</organism>
<dbReference type="Proteomes" id="UP001184614">
    <property type="component" value="Unassembled WGS sequence"/>
</dbReference>
<comment type="caution">
    <text evidence="1">The sequence shown here is derived from an EMBL/GenBank/DDBJ whole genome shotgun (WGS) entry which is preliminary data.</text>
</comment>
<evidence type="ECO:0000313" key="2">
    <source>
        <dbReference type="Proteomes" id="UP001184614"/>
    </source>
</evidence>
<gene>
    <name evidence="1" type="ORF">J2782_000983</name>
</gene>
<name>A0ABU1M5F9_9HYPH</name>
<keyword evidence="2" id="KW-1185">Reference proteome</keyword>
<protein>
    <submittedName>
        <fullName evidence="1">Uncharacterized protein</fullName>
    </submittedName>
</protein>
<accession>A0ABU1M5F9</accession>
<proteinExistence type="predicted"/>
<dbReference type="RefSeq" id="WP_310010476.1">
    <property type="nucleotide sequence ID" value="NZ_JAVDQT010000001.1"/>
</dbReference>
<reference evidence="1 2" key="1">
    <citation type="submission" date="2023-07" db="EMBL/GenBank/DDBJ databases">
        <title>Sorghum-associated microbial communities from plants grown in Nebraska, USA.</title>
        <authorList>
            <person name="Schachtman D."/>
        </authorList>
    </citation>
    <scope>NUCLEOTIDE SEQUENCE [LARGE SCALE GENOMIC DNA]</scope>
    <source>
        <strain evidence="1 2">DS1730</strain>
    </source>
</reference>
<evidence type="ECO:0000313" key="1">
    <source>
        <dbReference type="EMBL" id="MDR6431278.1"/>
    </source>
</evidence>
<sequence length="69" mass="7614">MSYQVGQTVSFRDCYGSNPKTGKIVERNAYSSLIDVNGSSYLVPDCLIDATDTKEETRSEGSEKQPSLF</sequence>
<dbReference type="EMBL" id="JAVDQT010000001">
    <property type="protein sequence ID" value="MDR6431278.1"/>
    <property type="molecule type" value="Genomic_DNA"/>
</dbReference>